<reference evidence="3" key="2">
    <citation type="submission" date="2014-03" db="EMBL/GenBank/DDBJ databases">
        <title>Candidatus Competibacter-lineage genomes retrieved from metagenomes reveal functional metabolic diversity.</title>
        <authorList>
            <person name="McIlroy S.J."/>
            <person name="Albertsen M."/>
            <person name="Andresen E.K."/>
            <person name="Saunders A.M."/>
            <person name="Kristiansen R."/>
            <person name="Stokholm-Bjerregaard M."/>
            <person name="Nielsen K.L."/>
            <person name="Nielsen P.H."/>
        </authorList>
    </citation>
    <scope>NUCLEOTIDE SEQUENCE</scope>
    <source>
        <strain evidence="3">Run_A_D11</strain>
    </source>
</reference>
<dbReference type="InterPro" id="IPR002822">
    <property type="entry name" value="Ni_insertion"/>
</dbReference>
<dbReference type="Gene3D" id="3.30.70.1380">
    <property type="entry name" value="Transcriptional regulatory protein pf0864 domain like"/>
    <property type="match status" value="1"/>
</dbReference>
<evidence type="ECO:0000313" key="4">
    <source>
        <dbReference type="Proteomes" id="UP000035760"/>
    </source>
</evidence>
<dbReference type="OrthoDB" id="9765625at2"/>
<evidence type="ECO:0000256" key="2">
    <source>
        <dbReference type="HAMAP-Rule" id="MF_01074"/>
    </source>
</evidence>
<dbReference type="EMBL" id="CBTJ020000101">
    <property type="protein sequence ID" value="CDI04246.1"/>
    <property type="molecule type" value="Genomic_DNA"/>
</dbReference>
<evidence type="ECO:0000256" key="1">
    <source>
        <dbReference type="ARBA" id="ARBA00022596"/>
    </source>
</evidence>
<sequence>MSVLYYDCFAGISGDTHLAALLDLGVDYDELTVELASLGLEGYGLQASHANRKGISGTQVRVVIDPQQPPRRDLAEIEGLISASSLKENVRGRALAVFQRLAATEARLHGTLPEQLQLHEVGALNTIVDIVAGAIALSRLNVDRILCSPVQMGGGLVEREIGILPVPVPTTLELLKGMPLRFGAVPFEATTPTGAALLATFVDQFVAQPKLSVNRVGYGIGHREGPIPDVLRVYLGELDAETDQGELCLLECSIDDMNPECYDHVLELLSAAGARDLWLTPVLMKRNRPAMVVSVLCAPALVSTLTELLLTETTALAVSRSSVACTMLVRENARVVTRYGQVSVKIAHYQGRPLRGKPQYEDCKRLALERGVPIHAVYAAVREALATREMPQALAESSL</sequence>
<dbReference type="AlphaFoldDB" id="W6M8F1"/>
<evidence type="ECO:0000313" key="3">
    <source>
        <dbReference type="EMBL" id="CDI04246.1"/>
    </source>
</evidence>
<dbReference type="STRING" id="1400863.BN873_890152"/>
<dbReference type="GO" id="GO:0016829">
    <property type="term" value="F:lyase activity"/>
    <property type="evidence" value="ECO:0007669"/>
    <property type="project" value="UniProtKB-UniRule"/>
</dbReference>
<keyword evidence="4" id="KW-1185">Reference proteome</keyword>
<comment type="similarity">
    <text evidence="2">Belongs to the LarC family.</text>
</comment>
<reference evidence="3" key="1">
    <citation type="submission" date="2013-07" db="EMBL/GenBank/DDBJ databases">
        <authorList>
            <person name="McIlroy S."/>
        </authorList>
    </citation>
    <scope>NUCLEOTIDE SEQUENCE [LARGE SCALE GENOMIC DNA]</scope>
    <source>
        <strain evidence="3">Run_A_D11</strain>
    </source>
</reference>
<accession>W6M8F1</accession>
<gene>
    <name evidence="3" type="ORF">BN873_890152</name>
</gene>
<dbReference type="Gene3D" id="3.10.20.300">
    <property type="entry name" value="mk0293 like domain"/>
    <property type="match status" value="1"/>
</dbReference>
<dbReference type="GO" id="GO:0016151">
    <property type="term" value="F:nickel cation binding"/>
    <property type="evidence" value="ECO:0007669"/>
    <property type="project" value="UniProtKB-UniRule"/>
</dbReference>
<dbReference type="HAMAP" id="MF_01074">
    <property type="entry name" value="LarC"/>
    <property type="match status" value="1"/>
</dbReference>
<keyword evidence="1 2" id="KW-0533">Nickel</keyword>
<dbReference type="Pfam" id="PF01969">
    <property type="entry name" value="Ni_insertion"/>
    <property type="match status" value="1"/>
</dbReference>
<organism evidence="3 4">
    <name type="scientific">Candidatus Competibacter denitrificans Run_A_D11</name>
    <dbReference type="NCBI Taxonomy" id="1400863"/>
    <lineage>
        <taxon>Bacteria</taxon>
        <taxon>Pseudomonadati</taxon>
        <taxon>Pseudomonadota</taxon>
        <taxon>Gammaproteobacteria</taxon>
        <taxon>Candidatus Competibacteraceae</taxon>
        <taxon>Candidatus Competibacter</taxon>
    </lineage>
</organism>
<name>W6M8F1_9GAMM</name>
<proteinExistence type="inferred from homology"/>
<dbReference type="PANTHER" id="PTHR36566:SF1">
    <property type="entry name" value="PYRIDINIUM-3,5-BISTHIOCARBOXYLIC ACID MONONUCLEOTIDE NICKEL INSERTION PROTEIN"/>
    <property type="match status" value="1"/>
</dbReference>
<dbReference type="NCBIfam" id="TIGR00299">
    <property type="entry name" value="nickel pincer cofactor biosynthesis protein LarC"/>
    <property type="match status" value="1"/>
</dbReference>
<protein>
    <recommendedName>
        <fullName evidence="2">Putative nickel insertion protein</fullName>
    </recommendedName>
</protein>
<dbReference type="Proteomes" id="UP000035760">
    <property type="component" value="Unassembled WGS sequence"/>
</dbReference>
<dbReference type="PANTHER" id="PTHR36566">
    <property type="entry name" value="NICKEL INSERTION PROTEIN-RELATED"/>
    <property type="match status" value="1"/>
</dbReference>
<dbReference type="RefSeq" id="WP_048676187.1">
    <property type="nucleotide sequence ID" value="NZ_CBTJ020000101.1"/>
</dbReference>
<keyword evidence="2" id="KW-0456">Lyase</keyword>
<comment type="caution">
    <text evidence="3">The sequence shown here is derived from an EMBL/GenBank/DDBJ whole genome shotgun (WGS) entry which is preliminary data.</text>
</comment>